<protein>
    <submittedName>
        <fullName evidence="2">Uncharacterized protein</fullName>
    </submittedName>
</protein>
<dbReference type="Proteomes" id="UP001198163">
    <property type="component" value="Unassembled WGS sequence"/>
</dbReference>
<feature type="transmembrane region" description="Helical" evidence="1">
    <location>
        <begin position="12"/>
        <end position="34"/>
    </location>
</feature>
<dbReference type="EMBL" id="JAINWA010000001">
    <property type="protein sequence ID" value="MCD1654081.1"/>
    <property type="molecule type" value="Genomic_DNA"/>
</dbReference>
<evidence type="ECO:0000313" key="3">
    <source>
        <dbReference type="Proteomes" id="UP001198163"/>
    </source>
</evidence>
<dbReference type="SUPFAM" id="SSF103473">
    <property type="entry name" value="MFS general substrate transporter"/>
    <property type="match status" value="1"/>
</dbReference>
<comment type="caution">
    <text evidence="2">The sequence shown here is derived from an EMBL/GenBank/DDBJ whole genome shotgun (WGS) entry which is preliminary data.</text>
</comment>
<keyword evidence="1" id="KW-0812">Transmembrane</keyword>
<accession>A0AAE3EHU3</accession>
<feature type="transmembrane region" description="Helical" evidence="1">
    <location>
        <begin position="46"/>
        <end position="65"/>
    </location>
</feature>
<proteinExistence type="predicted"/>
<evidence type="ECO:0000313" key="2">
    <source>
        <dbReference type="EMBL" id="MCD1654081.1"/>
    </source>
</evidence>
<feature type="transmembrane region" description="Helical" evidence="1">
    <location>
        <begin position="72"/>
        <end position="92"/>
    </location>
</feature>
<gene>
    <name evidence="2" type="ORF">K7J14_05125</name>
</gene>
<dbReference type="RefSeq" id="WP_230753939.1">
    <property type="nucleotide sequence ID" value="NZ_JAINWA010000001.1"/>
</dbReference>
<keyword evidence="1" id="KW-1133">Transmembrane helix</keyword>
<feature type="transmembrane region" description="Helical" evidence="1">
    <location>
        <begin position="135"/>
        <end position="153"/>
    </location>
</feature>
<keyword evidence="1" id="KW-0472">Membrane</keyword>
<dbReference type="AlphaFoldDB" id="A0AAE3EHU3"/>
<keyword evidence="3" id="KW-1185">Reference proteome</keyword>
<name>A0AAE3EHU3_9SPIR</name>
<dbReference type="InterPro" id="IPR036259">
    <property type="entry name" value="MFS_trans_sf"/>
</dbReference>
<reference evidence="2" key="1">
    <citation type="submission" date="2021-08" db="EMBL/GenBank/DDBJ databases">
        <title>Comparative analyses of Brucepasteria parasyntrophica and Teretinema zuelzerae.</title>
        <authorList>
            <person name="Song Y."/>
            <person name="Brune A."/>
        </authorList>
    </citation>
    <scope>NUCLEOTIDE SEQUENCE</scope>
    <source>
        <strain evidence="2">DSM 1903</strain>
    </source>
</reference>
<evidence type="ECO:0000256" key="1">
    <source>
        <dbReference type="SAM" id="Phobius"/>
    </source>
</evidence>
<sequence length="172" mass="19564">MNTASRTESERETLMTAGVWIFMTWSITAIHHYYTAVLYQTMWRAAFAAYAAIPMIMCIGYLFLYKRFQKKIFLAAYLCLSFVFFFLVVGIWEGAWCHTTKLVLHAFGKRFANAPASWNVPEAPEPTDIFSETTGVLNFVFAGFSFAANVRLIKPRAKGPHRVQALVGRTQV</sequence>
<organism evidence="2 3">
    <name type="scientific">Teretinema zuelzerae</name>
    <dbReference type="NCBI Taxonomy" id="156"/>
    <lineage>
        <taxon>Bacteria</taxon>
        <taxon>Pseudomonadati</taxon>
        <taxon>Spirochaetota</taxon>
        <taxon>Spirochaetia</taxon>
        <taxon>Spirochaetales</taxon>
        <taxon>Treponemataceae</taxon>
        <taxon>Teretinema</taxon>
    </lineage>
</organism>